<dbReference type="InterPro" id="IPR012337">
    <property type="entry name" value="RNaseH-like_sf"/>
</dbReference>
<evidence type="ECO:0000313" key="3">
    <source>
        <dbReference type="RefSeq" id="XP_010513002.1"/>
    </source>
</evidence>
<dbReference type="InterPro" id="IPR000477">
    <property type="entry name" value="RT_dom"/>
</dbReference>
<dbReference type="Pfam" id="PF13456">
    <property type="entry name" value="RVT_3"/>
    <property type="match status" value="1"/>
</dbReference>
<dbReference type="CDD" id="cd01650">
    <property type="entry name" value="RT_nLTR_like"/>
    <property type="match status" value="1"/>
</dbReference>
<name>A0ABM0ZB09_CAMSA</name>
<sequence>MNTAFWNCRGLKGSLVVRRLKGIKATYSPNILFLIGTKNPDDVIRDVAAQLGYEGVKCVSPLGIGGGLAMLWMKTVSVCFYDVNKRIIDCKINNKDVSFYFSCVYGHPIRKLRHHLWERLQRISINRNGPWLMCGDFNEILHNSEKRGGRVRENWSFTDFRNMVNICKVSDLPFKGSNMTWSGKRRKHRVHCWLDRALANDQWKATFLASEVEYLEMVESDHRPAIIKIKRTTDRGMKPFQFDTRLCKIQEFQDVVQQSWNGADSTDMSLYERIRHCRKDISAWKRNHNTNSAIQIKELTQEIDAAHSNPSISTDQIHELQRRLSAAYREEERYWQLKSRNQWLHHGDHGTRIYGHRQIATEATRYFSNLFTSTPTTDISKTIQNIKPIVTAEMNKLLVSDVTDEEIRSALFSIGATRAPGPDGFNAAFYQHYWDVVGPAIISEVKNFFTTGEMQQEWNHTNLCLIPKNDPKTMKDFRPIALCNVTYKIISKILTKRLKQVLSEVVSETQAAFIPGRFITDNVLIAHEVLHSLKVRQRCANSYMAVKTDISKAYDRVEWRFLEAVLIKKGFHPTWIKWIMGCVETVSFSVLINGSTYGYFRPSRGIRQGDPLSPSLFILCADVLSSLLSQATREGRIQGIQISNGGPRVSHLLFADDSLFFLKANYRNSVNLLQIFKDYGDASGQIINFEKSSITFGSRVYQQTRDRIKHILSIPNVGGGGKYLGLPKQFGRRKKEMLQYIHTHVKQKTDGWQTRFLNTAGKETLIKSVAFAMPVYSMNCFELPKKLCSELDSLIARFWWGSTQEKKKISWVAWKKLVTSKNEGGLGFRDFHLFNQALLANQAWKILQRPDNLIYRLLKARYFRDTSFFSASWGTKPSYSWNSLRFGRELLKSGIQYSIGDGRLTKLGVDPWLPTNPPRPPLLIRAEDAEMPVSTIIDPVSFHWDELQVQRFIDPRDHHLIYKTYLPQIPALDSYIWSGTKHGMYTVKSGYWKALSLDRDDDAPVAPLKSNPDIAAQIWRLNITPKLQHFLWRLASHAIGVADNLRRRNINVYPYCSRCCMSFESSDHTFFFCPQVIPIWRLIGIPTTLIGDPHITIEDKLRYLFQLHQDNTIGLIHRYAPFWLMWRIWKSRNDLVFNYRLIEITDIAKNALTDTEEWLNCMVTEEQPSAGQSTGQQCPRPRRIQWKKPNDGWVKCNYDVSHYEGDRHSGLGWLIRNTNGIFLDGGMGKYQGRATIEEAECTALIWAIQSAWGLGYRSVEFEGDNEVVNKIINNHGSYSRLQHYLETIRGWCTKFTNIRFTFQRREHNICADLLAKTAITSSHMYALYHSCPQFLLAAVNNDCDYDS</sequence>
<reference evidence="3" key="2">
    <citation type="submission" date="2025-08" db="UniProtKB">
        <authorList>
            <consortium name="RefSeq"/>
        </authorList>
    </citation>
    <scope>IDENTIFICATION</scope>
    <source>
        <tissue evidence="3">Leaf</tissue>
    </source>
</reference>
<dbReference type="SUPFAM" id="SSF56672">
    <property type="entry name" value="DNA/RNA polymerases"/>
    <property type="match status" value="1"/>
</dbReference>
<dbReference type="InterPro" id="IPR002156">
    <property type="entry name" value="RNaseH_domain"/>
</dbReference>
<dbReference type="InterPro" id="IPR044730">
    <property type="entry name" value="RNase_H-like_dom_plant"/>
</dbReference>
<accession>A0ABM0ZB09</accession>
<dbReference type="Gene3D" id="3.60.10.10">
    <property type="entry name" value="Endonuclease/exonuclease/phosphatase"/>
    <property type="match status" value="1"/>
</dbReference>
<dbReference type="InterPro" id="IPR036397">
    <property type="entry name" value="RNaseH_sf"/>
</dbReference>
<evidence type="ECO:0000313" key="2">
    <source>
        <dbReference type="Proteomes" id="UP000694864"/>
    </source>
</evidence>
<dbReference type="InterPro" id="IPR005135">
    <property type="entry name" value="Endo/exonuclease/phosphatase"/>
</dbReference>
<dbReference type="InterPro" id="IPR043502">
    <property type="entry name" value="DNA/RNA_pol_sf"/>
</dbReference>
<protein>
    <submittedName>
        <fullName evidence="3">Uncharacterized protein LOC104788940</fullName>
    </submittedName>
</protein>
<dbReference type="SUPFAM" id="SSF53098">
    <property type="entry name" value="Ribonuclease H-like"/>
    <property type="match status" value="1"/>
</dbReference>
<dbReference type="CDD" id="cd06222">
    <property type="entry name" value="RNase_H_like"/>
    <property type="match status" value="1"/>
</dbReference>
<dbReference type="PROSITE" id="PS50878">
    <property type="entry name" value="RT_POL"/>
    <property type="match status" value="1"/>
</dbReference>
<keyword evidence="2" id="KW-1185">Reference proteome</keyword>
<dbReference type="InterPro" id="IPR026960">
    <property type="entry name" value="RVT-Znf"/>
</dbReference>
<evidence type="ECO:0000259" key="1">
    <source>
        <dbReference type="PROSITE" id="PS50878"/>
    </source>
</evidence>
<dbReference type="Pfam" id="PF13966">
    <property type="entry name" value="zf-RVT"/>
    <property type="match status" value="1"/>
</dbReference>
<dbReference type="Pfam" id="PF03372">
    <property type="entry name" value="Exo_endo_phos"/>
    <property type="match status" value="1"/>
</dbReference>
<proteinExistence type="predicted"/>
<dbReference type="Gene3D" id="3.30.420.10">
    <property type="entry name" value="Ribonuclease H-like superfamily/Ribonuclease H"/>
    <property type="match status" value="1"/>
</dbReference>
<dbReference type="PANTHER" id="PTHR33116:SF86">
    <property type="entry name" value="REVERSE TRANSCRIPTASE DOMAIN-CONTAINING PROTEIN"/>
    <property type="match status" value="1"/>
</dbReference>
<dbReference type="Pfam" id="PF00078">
    <property type="entry name" value="RVT_1"/>
    <property type="match status" value="1"/>
</dbReference>
<dbReference type="Proteomes" id="UP000694864">
    <property type="component" value="Chromosome 5"/>
</dbReference>
<dbReference type="SUPFAM" id="SSF56219">
    <property type="entry name" value="DNase I-like"/>
    <property type="match status" value="1"/>
</dbReference>
<feature type="domain" description="Reverse transcriptase" evidence="1">
    <location>
        <begin position="447"/>
        <end position="728"/>
    </location>
</feature>
<reference evidence="2" key="1">
    <citation type="journal article" date="2014" name="Nat. Commun.">
        <title>The emerging biofuel crop Camelina sativa retains a highly undifferentiated hexaploid genome structure.</title>
        <authorList>
            <person name="Kagale S."/>
            <person name="Koh C."/>
            <person name="Nixon J."/>
            <person name="Bollina V."/>
            <person name="Clarke W.E."/>
            <person name="Tuteja R."/>
            <person name="Spillane C."/>
            <person name="Robinson S.J."/>
            <person name="Links M.G."/>
            <person name="Clarke C."/>
            <person name="Higgins E.E."/>
            <person name="Huebert T."/>
            <person name="Sharpe A.G."/>
            <person name="Parkin I.A."/>
        </authorList>
    </citation>
    <scope>NUCLEOTIDE SEQUENCE [LARGE SCALE GENOMIC DNA]</scope>
    <source>
        <strain evidence="2">cv. DH55</strain>
    </source>
</reference>
<dbReference type="RefSeq" id="XP_010513002.1">
    <property type="nucleotide sequence ID" value="XM_010514700.1"/>
</dbReference>
<organism evidence="2 3">
    <name type="scientific">Camelina sativa</name>
    <name type="common">False flax</name>
    <name type="synonym">Myagrum sativum</name>
    <dbReference type="NCBI Taxonomy" id="90675"/>
    <lineage>
        <taxon>Eukaryota</taxon>
        <taxon>Viridiplantae</taxon>
        <taxon>Streptophyta</taxon>
        <taxon>Embryophyta</taxon>
        <taxon>Tracheophyta</taxon>
        <taxon>Spermatophyta</taxon>
        <taxon>Magnoliopsida</taxon>
        <taxon>eudicotyledons</taxon>
        <taxon>Gunneridae</taxon>
        <taxon>Pentapetalae</taxon>
        <taxon>rosids</taxon>
        <taxon>malvids</taxon>
        <taxon>Brassicales</taxon>
        <taxon>Brassicaceae</taxon>
        <taxon>Camelineae</taxon>
        <taxon>Camelina</taxon>
    </lineage>
</organism>
<dbReference type="GeneID" id="104788940"/>
<dbReference type="InterPro" id="IPR036691">
    <property type="entry name" value="Endo/exonu/phosph_ase_sf"/>
</dbReference>
<gene>
    <name evidence="3" type="primary">LOC104788940</name>
</gene>
<dbReference type="PANTHER" id="PTHR33116">
    <property type="entry name" value="REVERSE TRANSCRIPTASE ZINC-BINDING DOMAIN-CONTAINING PROTEIN-RELATED-RELATED"/>
    <property type="match status" value="1"/>
</dbReference>